<name>A0A0G3H818_9CORY</name>
<reference evidence="1 2" key="1">
    <citation type="journal article" date="2015" name="Genome Announc.">
        <title>Complete Genome Sequence of the Type Strain Corynebacterium testudinoris DSM 44614, Recovered from Necrotic Lesions in the Mouth of a Tortoise.</title>
        <authorList>
            <person name="Ruckert C."/>
            <person name="Kriete M."/>
            <person name="Jaenicke S."/>
            <person name="Winkler A."/>
            <person name="Tauch A."/>
        </authorList>
    </citation>
    <scope>NUCLEOTIDE SEQUENCE [LARGE SCALE GENOMIC DNA]</scope>
    <source>
        <strain evidence="1 2">DSM 44614</strain>
    </source>
</reference>
<dbReference type="Proteomes" id="UP000035540">
    <property type="component" value="Chromosome"/>
</dbReference>
<dbReference type="PATRIC" id="fig|136857.5.peg.2057"/>
<dbReference type="AlphaFoldDB" id="A0A0G3H818"/>
<reference evidence="2" key="2">
    <citation type="submission" date="2015-05" db="EMBL/GenBank/DDBJ databases">
        <title>Complete genome sequence of Corynebacterium testudinoris DSM 44614, recovered from necrotic lesions in the mouth of a tortoise.</title>
        <authorList>
            <person name="Ruckert C."/>
            <person name="Albersmeier A."/>
            <person name="Winkler A."/>
            <person name="Tauch A."/>
        </authorList>
    </citation>
    <scope>NUCLEOTIDE SEQUENCE [LARGE SCALE GENOMIC DNA]</scope>
    <source>
        <strain evidence="2">DSM 44614</strain>
    </source>
</reference>
<dbReference type="KEGG" id="cted:CTEST_10355"/>
<dbReference type="EMBL" id="CP011545">
    <property type="protein sequence ID" value="AKK09494.1"/>
    <property type="molecule type" value="Genomic_DNA"/>
</dbReference>
<evidence type="ECO:0000313" key="2">
    <source>
        <dbReference type="Proteomes" id="UP000035540"/>
    </source>
</evidence>
<accession>A0A0G3H818</accession>
<gene>
    <name evidence="1" type="ORF">CTEST_10355</name>
</gene>
<organism evidence="1 2">
    <name type="scientific">Corynebacterium testudinoris</name>
    <dbReference type="NCBI Taxonomy" id="136857"/>
    <lineage>
        <taxon>Bacteria</taxon>
        <taxon>Bacillati</taxon>
        <taxon>Actinomycetota</taxon>
        <taxon>Actinomycetes</taxon>
        <taxon>Mycobacteriales</taxon>
        <taxon>Corynebacteriaceae</taxon>
        <taxon>Corynebacterium</taxon>
    </lineage>
</organism>
<evidence type="ECO:0000313" key="1">
    <source>
        <dbReference type="EMBL" id="AKK09494.1"/>
    </source>
</evidence>
<sequence length="89" mass="10470">MIPFKRKEIMWKNDILIIWQEKVHVKDHTKVLRALCVMHPDFRILYEPVNLLNNLRNREADGHQSPELTFVRGRAGSGWPDRGRVVLLG</sequence>
<keyword evidence="2" id="KW-1185">Reference proteome</keyword>
<protein>
    <submittedName>
        <fullName evidence="1">Uncharacterized protein</fullName>
    </submittedName>
</protein>
<proteinExistence type="predicted"/>